<dbReference type="GO" id="GO:0003676">
    <property type="term" value="F:nucleic acid binding"/>
    <property type="evidence" value="ECO:0007669"/>
    <property type="project" value="InterPro"/>
</dbReference>
<comment type="caution">
    <text evidence="2">The sequence shown here is derived from an EMBL/GenBank/DDBJ whole genome shotgun (WGS) entry which is preliminary data.</text>
</comment>
<organism evidence="2 3">
    <name type="scientific">Pyrodictium delaneyi</name>
    <dbReference type="NCBI Taxonomy" id="1273541"/>
    <lineage>
        <taxon>Archaea</taxon>
        <taxon>Thermoproteota</taxon>
        <taxon>Thermoprotei</taxon>
        <taxon>Desulfurococcales</taxon>
        <taxon>Pyrodictiaceae</taxon>
        <taxon>Pyrodictium</taxon>
    </lineage>
</organism>
<evidence type="ECO:0000313" key="2">
    <source>
        <dbReference type="EMBL" id="OWJ55144.1"/>
    </source>
</evidence>
<dbReference type="InterPro" id="IPR011856">
    <property type="entry name" value="tRNA_endonuc-like_dom_sf"/>
</dbReference>
<gene>
    <name evidence="2" type="ORF">Pdsh_05550</name>
</gene>
<dbReference type="RefSeq" id="WP_088171908.1">
    <property type="nucleotide sequence ID" value="NZ_NCQP01000002.1"/>
</dbReference>
<proteinExistence type="predicted"/>
<dbReference type="EMBL" id="NCQP01000002">
    <property type="protein sequence ID" value="OWJ55144.1"/>
    <property type="molecule type" value="Genomic_DNA"/>
</dbReference>
<dbReference type="Gene3D" id="3.40.1350.10">
    <property type="match status" value="1"/>
</dbReference>
<dbReference type="SUPFAM" id="SSF52980">
    <property type="entry name" value="Restriction endonuclease-like"/>
    <property type="match status" value="1"/>
</dbReference>
<dbReference type="Pfam" id="PF01870">
    <property type="entry name" value="Hjc"/>
    <property type="match status" value="1"/>
</dbReference>
<dbReference type="InterPro" id="IPR011335">
    <property type="entry name" value="Restrct_endonuc-II-like"/>
</dbReference>
<protein>
    <recommendedName>
        <fullName evidence="4">Restriction endonuclease type IV Mrr domain-containing protein</fullName>
    </recommendedName>
</protein>
<dbReference type="InterPro" id="IPR002732">
    <property type="entry name" value="Hjc"/>
</dbReference>
<dbReference type="Proteomes" id="UP000196694">
    <property type="component" value="Unassembled WGS sequence"/>
</dbReference>
<reference evidence="2 3" key="1">
    <citation type="submission" date="2017-05" db="EMBL/GenBank/DDBJ databases">
        <title>The draft genome of the hyperthermophilic archaeon 'Pyrodictium delaneyi strain Hulk', an iron and nitrate reducer, reveals the capacity for sulfate reduction.</title>
        <authorList>
            <person name="Demey L.M."/>
            <person name="Miller C."/>
            <person name="Manzella M."/>
            <person name="Reguera G."/>
            <person name="Kashefi K."/>
        </authorList>
    </citation>
    <scope>NUCLEOTIDE SEQUENCE [LARGE SCALE GENOMIC DNA]</scope>
    <source>
        <strain evidence="2 3">Hulk</strain>
    </source>
</reference>
<comment type="catalytic activity">
    <reaction evidence="1">
        <text>Endonucleolytic cleavage at a junction such as a reciprocal single-stranded crossover between two homologous DNA duplexes (Holliday junction).</text>
        <dbReference type="EC" id="3.1.21.10"/>
    </reaction>
</comment>
<evidence type="ECO:0000256" key="1">
    <source>
        <dbReference type="ARBA" id="ARBA00029354"/>
    </source>
</evidence>
<evidence type="ECO:0000313" key="3">
    <source>
        <dbReference type="Proteomes" id="UP000196694"/>
    </source>
</evidence>
<sequence length="119" mass="13778">MVSSEKFVAKLLREEGFEAFHEPLTGVEPDVIAFDPNSKRLIIIEVKWGKSVDSSAVAQVCRYSEKLRPFFSKMGFNVDVWIIALHATAYQLERLKECNVRFIPIDEMFYHINKLLGKR</sequence>
<evidence type="ECO:0008006" key="4">
    <source>
        <dbReference type="Google" id="ProtNLM"/>
    </source>
</evidence>
<dbReference type="AlphaFoldDB" id="A0A211YQE6"/>
<accession>A0A211YQE6</accession>
<name>A0A211YQE6_9CREN</name>
<dbReference type="GO" id="GO:0008821">
    <property type="term" value="F:crossover junction DNA endonuclease activity"/>
    <property type="evidence" value="ECO:0007669"/>
    <property type="project" value="UniProtKB-EC"/>
</dbReference>
<keyword evidence="3" id="KW-1185">Reference proteome</keyword>